<dbReference type="Gene3D" id="3.40.50.1110">
    <property type="entry name" value="SGNH hydrolase"/>
    <property type="match status" value="1"/>
</dbReference>
<dbReference type="EMBL" id="LNQE01000955">
    <property type="protein sequence ID" value="KUG22573.1"/>
    <property type="molecule type" value="Genomic_DNA"/>
</dbReference>
<keyword evidence="1" id="KW-0812">Transmembrane</keyword>
<comment type="caution">
    <text evidence="2">The sequence shown here is derived from an EMBL/GenBank/DDBJ whole genome shotgun (WGS) entry which is preliminary data.</text>
</comment>
<reference evidence="2" key="1">
    <citation type="journal article" date="2015" name="Proc. Natl. Acad. Sci. U.S.A.">
        <title>Networks of energetic and metabolic interactions define dynamics in microbial communities.</title>
        <authorList>
            <person name="Embree M."/>
            <person name="Liu J.K."/>
            <person name="Al-Bassam M.M."/>
            <person name="Zengler K."/>
        </authorList>
    </citation>
    <scope>NUCLEOTIDE SEQUENCE</scope>
</reference>
<proteinExistence type="predicted"/>
<sequence length="342" mass="39842">MKKALKIILFNVAFIIFLLMLYELFIFFLVQHPSLLKKCPMIIRNSIGHLYNSEIRHNIQFSPNCARFDKNLGYILKPGHCIHSSIEFSNSYFINSIGVRDDELSLDHPEIIVSGDSFAMGWGVNQEETFAQLLEQKTGMRVLNASVSSYGTAREMIMLKRVPTDKLKYLIIQYCGNDFGENKSFFLDHNVLQTMSKEKYHYHVAEDQRKKYVFGKYVLMEIENRIKETFYSNNSNSDENNPIDKDEIDLFINAIIHSDLDFKNVQIIAFVMNGRIADDNKEFPATLKKKITRHDYPDYIRKMIIVDFSNILNDDNFYVLDDHMNKTGHAVVADVLYKKILK</sequence>
<gene>
    <name evidence="2" type="ORF">ASZ90_007647</name>
</gene>
<evidence type="ECO:0000313" key="2">
    <source>
        <dbReference type="EMBL" id="KUG22573.1"/>
    </source>
</evidence>
<dbReference type="SUPFAM" id="SSF52266">
    <property type="entry name" value="SGNH hydrolase"/>
    <property type="match status" value="1"/>
</dbReference>
<protein>
    <recommendedName>
        <fullName evidence="3">SGNH hydrolase-type esterase domain-containing protein</fullName>
    </recommendedName>
</protein>
<keyword evidence="1" id="KW-1133">Transmembrane helix</keyword>
<keyword evidence="1" id="KW-0472">Membrane</keyword>
<feature type="transmembrane region" description="Helical" evidence="1">
    <location>
        <begin position="7"/>
        <end position="30"/>
    </location>
</feature>
<dbReference type="InterPro" id="IPR036514">
    <property type="entry name" value="SGNH_hydro_sf"/>
</dbReference>
<accession>A0A0W8FNS0</accession>
<evidence type="ECO:0000256" key="1">
    <source>
        <dbReference type="SAM" id="Phobius"/>
    </source>
</evidence>
<organism evidence="2">
    <name type="scientific">hydrocarbon metagenome</name>
    <dbReference type="NCBI Taxonomy" id="938273"/>
    <lineage>
        <taxon>unclassified sequences</taxon>
        <taxon>metagenomes</taxon>
        <taxon>ecological metagenomes</taxon>
    </lineage>
</organism>
<name>A0A0W8FNS0_9ZZZZ</name>
<dbReference type="AlphaFoldDB" id="A0A0W8FNS0"/>
<evidence type="ECO:0008006" key="3">
    <source>
        <dbReference type="Google" id="ProtNLM"/>
    </source>
</evidence>